<dbReference type="Proteomes" id="UP000515135">
    <property type="component" value="Unplaced"/>
</dbReference>
<evidence type="ECO:0000256" key="7">
    <source>
        <dbReference type="RuleBase" id="RU079119"/>
    </source>
</evidence>
<keyword evidence="6 7" id="KW-0012">Acyltransferase</keyword>
<dbReference type="GeneID" id="109484927"/>
<evidence type="ECO:0000256" key="2">
    <source>
        <dbReference type="ARBA" id="ARBA00022679"/>
    </source>
</evidence>
<dbReference type="InterPro" id="IPR001594">
    <property type="entry name" value="Palmitoyltrfase_DHHC"/>
</dbReference>
<comment type="catalytic activity">
    <reaction evidence="7">
        <text>L-cysteinyl-[protein] + hexadecanoyl-CoA = S-hexadecanoyl-L-cysteinyl-[protein] + CoA</text>
        <dbReference type="Rhea" id="RHEA:36683"/>
        <dbReference type="Rhea" id="RHEA-COMP:10131"/>
        <dbReference type="Rhea" id="RHEA-COMP:11032"/>
        <dbReference type="ChEBI" id="CHEBI:29950"/>
        <dbReference type="ChEBI" id="CHEBI:57287"/>
        <dbReference type="ChEBI" id="CHEBI:57379"/>
        <dbReference type="ChEBI" id="CHEBI:74151"/>
        <dbReference type="EC" id="2.3.1.225"/>
    </reaction>
</comment>
<feature type="transmembrane region" description="Helical" evidence="7">
    <location>
        <begin position="194"/>
        <end position="218"/>
    </location>
</feature>
<accession>A0A6P5AC55</accession>
<keyword evidence="9" id="KW-1185">Reference proteome</keyword>
<dbReference type="GO" id="GO:0016020">
    <property type="term" value="C:membrane"/>
    <property type="evidence" value="ECO:0007669"/>
    <property type="project" value="UniProtKB-SubCell"/>
</dbReference>
<keyword evidence="4 7" id="KW-1133">Transmembrane helix</keyword>
<feature type="transmembrane region" description="Helical" evidence="7">
    <location>
        <begin position="139"/>
        <end position="159"/>
    </location>
</feature>
<evidence type="ECO:0000313" key="10">
    <source>
        <dbReference type="RefSeq" id="XP_019643844.1"/>
    </source>
</evidence>
<evidence type="ECO:0000256" key="1">
    <source>
        <dbReference type="ARBA" id="ARBA00004141"/>
    </source>
</evidence>
<gene>
    <name evidence="10" type="primary">LOC109484927</name>
</gene>
<feature type="transmembrane region" description="Helical" evidence="7">
    <location>
        <begin position="54"/>
        <end position="74"/>
    </location>
</feature>
<feature type="transmembrane region" description="Helical" evidence="7">
    <location>
        <begin position="165"/>
        <end position="187"/>
    </location>
</feature>
<dbReference type="OrthoDB" id="302728at2759"/>
<sequence length="283" mass="32561">MAFHIPHIALGDKLWLLHAAAFVYYITVSVIFLTTDLYITIPHIYADYDFTGILLRYLLTVYIFFNMVANHVLCTITDTTYRNREDPDPVPRAWGHCMTCQVHTPPRTWHCSICHNCVLRRDHHCFFTASCVGHHNQRYFIVLSFHVAVGSLYTGLLNAGYLHHYYVPFSGTGVFSYLFPVAFYKLVAGQTTGFLVFMLVMTYVAFGMSIMTGTLFGWHMLNAYNGQTSWESHNEIRTYDQGPAKNLYEIFGSFWVLSFLIPRQTALPGDGIDWRRPKPLKSL</sequence>
<evidence type="ECO:0000256" key="3">
    <source>
        <dbReference type="ARBA" id="ARBA00022692"/>
    </source>
</evidence>
<dbReference type="GO" id="GO:0019706">
    <property type="term" value="F:protein-cysteine S-palmitoyltransferase activity"/>
    <property type="evidence" value="ECO:0007669"/>
    <property type="project" value="UniProtKB-EC"/>
</dbReference>
<organism evidence="9 10">
    <name type="scientific">Branchiostoma belcheri</name>
    <name type="common">Amphioxus</name>
    <dbReference type="NCBI Taxonomy" id="7741"/>
    <lineage>
        <taxon>Eukaryota</taxon>
        <taxon>Metazoa</taxon>
        <taxon>Chordata</taxon>
        <taxon>Cephalochordata</taxon>
        <taxon>Leptocardii</taxon>
        <taxon>Amphioxiformes</taxon>
        <taxon>Branchiostomatidae</taxon>
        <taxon>Branchiostoma</taxon>
    </lineage>
</organism>
<keyword evidence="3 7" id="KW-0812">Transmembrane</keyword>
<protein>
    <recommendedName>
        <fullName evidence="7">Palmitoyltransferase</fullName>
        <ecNumber evidence="7">2.3.1.225</ecNumber>
    </recommendedName>
</protein>
<dbReference type="PANTHER" id="PTHR12246">
    <property type="entry name" value="PALMITOYLTRANSFERASE ZDHHC16"/>
    <property type="match status" value="1"/>
</dbReference>
<reference evidence="10" key="1">
    <citation type="submission" date="2025-08" db="UniProtKB">
        <authorList>
            <consortium name="RefSeq"/>
        </authorList>
    </citation>
    <scope>IDENTIFICATION</scope>
    <source>
        <tissue evidence="10">Gonad</tissue>
    </source>
</reference>
<evidence type="ECO:0000259" key="8">
    <source>
        <dbReference type="Pfam" id="PF01529"/>
    </source>
</evidence>
<feature type="domain" description="Palmitoyltransferase DHHC" evidence="8">
    <location>
        <begin position="96"/>
        <end position="234"/>
    </location>
</feature>
<evidence type="ECO:0000256" key="5">
    <source>
        <dbReference type="ARBA" id="ARBA00023136"/>
    </source>
</evidence>
<dbReference type="AlphaFoldDB" id="A0A6P5AC55"/>
<evidence type="ECO:0000256" key="4">
    <source>
        <dbReference type="ARBA" id="ARBA00022989"/>
    </source>
</evidence>
<keyword evidence="2 7" id="KW-0808">Transferase</keyword>
<name>A0A6P5AC55_BRABE</name>
<comment type="similarity">
    <text evidence="7">Belongs to the DHHC palmitoyltransferase family.</text>
</comment>
<evidence type="ECO:0000256" key="6">
    <source>
        <dbReference type="ARBA" id="ARBA00023315"/>
    </source>
</evidence>
<comment type="domain">
    <text evidence="7">The DHHC domain is required for palmitoyltransferase activity.</text>
</comment>
<keyword evidence="5 7" id="KW-0472">Membrane</keyword>
<dbReference type="Pfam" id="PF01529">
    <property type="entry name" value="DHHC"/>
    <property type="match status" value="1"/>
</dbReference>
<comment type="subcellular location">
    <subcellularLocation>
        <location evidence="1">Membrane</location>
        <topology evidence="1">Multi-pass membrane protein</topology>
    </subcellularLocation>
</comment>
<dbReference type="InterPro" id="IPR039859">
    <property type="entry name" value="PFA4/ZDH16/20/ERF2-like"/>
</dbReference>
<proteinExistence type="inferred from homology"/>
<feature type="transmembrane region" description="Helical" evidence="7">
    <location>
        <begin position="14"/>
        <end position="34"/>
    </location>
</feature>
<dbReference type="KEGG" id="bbel:109484927"/>
<dbReference type="EC" id="2.3.1.225" evidence="7"/>
<dbReference type="PROSITE" id="PS50216">
    <property type="entry name" value="DHHC"/>
    <property type="match status" value="1"/>
</dbReference>
<evidence type="ECO:0000313" key="9">
    <source>
        <dbReference type="Proteomes" id="UP000515135"/>
    </source>
</evidence>
<dbReference type="RefSeq" id="XP_019643844.1">
    <property type="nucleotide sequence ID" value="XM_019788285.1"/>
</dbReference>